<sequence>MGRQAPKFCNINLAFALPLPTPVAPMAHLPRVLRPLVCSIVDACCCHLVRAFEIFPQPNPPPGHSGFRSSLAVWKKAAPPSAVVTTSL</sequence>
<proteinExistence type="predicted"/>
<gene>
    <name evidence="1" type="ORF">IWZ03DRAFT_130883</name>
</gene>
<keyword evidence="2" id="KW-1185">Reference proteome</keyword>
<accession>A0ABR1KRI9</accession>
<dbReference type="Proteomes" id="UP001363622">
    <property type="component" value="Unassembled WGS sequence"/>
</dbReference>
<evidence type="ECO:0008006" key="3">
    <source>
        <dbReference type="Google" id="ProtNLM"/>
    </source>
</evidence>
<reference evidence="1 2" key="1">
    <citation type="submission" date="2024-04" db="EMBL/GenBank/DDBJ databases">
        <title>Phyllosticta paracitricarpa is synonymous to the EU quarantine fungus P. citricarpa based on phylogenomic analyses.</title>
        <authorList>
            <consortium name="Lawrence Berkeley National Laboratory"/>
            <person name="Van Ingen-Buijs V.A."/>
            <person name="Van Westerhoven A.C."/>
            <person name="Haridas S."/>
            <person name="Skiadas P."/>
            <person name="Martin F."/>
            <person name="Groenewald J.Z."/>
            <person name="Crous P.W."/>
            <person name="Seidl M.F."/>
        </authorList>
    </citation>
    <scope>NUCLEOTIDE SEQUENCE [LARGE SCALE GENOMIC DNA]</scope>
    <source>
        <strain evidence="1 2">CBS 123371</strain>
    </source>
</reference>
<dbReference type="EMBL" id="JBBPHU010000003">
    <property type="protein sequence ID" value="KAK7520148.1"/>
    <property type="molecule type" value="Genomic_DNA"/>
</dbReference>
<evidence type="ECO:0000313" key="1">
    <source>
        <dbReference type="EMBL" id="KAK7520148.1"/>
    </source>
</evidence>
<protein>
    <recommendedName>
        <fullName evidence="3">Secreted protein</fullName>
    </recommendedName>
</protein>
<organism evidence="1 2">
    <name type="scientific">Phyllosticta citriasiana</name>
    <dbReference type="NCBI Taxonomy" id="595635"/>
    <lineage>
        <taxon>Eukaryota</taxon>
        <taxon>Fungi</taxon>
        <taxon>Dikarya</taxon>
        <taxon>Ascomycota</taxon>
        <taxon>Pezizomycotina</taxon>
        <taxon>Dothideomycetes</taxon>
        <taxon>Dothideomycetes incertae sedis</taxon>
        <taxon>Botryosphaeriales</taxon>
        <taxon>Phyllostictaceae</taxon>
        <taxon>Phyllosticta</taxon>
    </lineage>
</organism>
<comment type="caution">
    <text evidence="1">The sequence shown here is derived from an EMBL/GenBank/DDBJ whole genome shotgun (WGS) entry which is preliminary data.</text>
</comment>
<name>A0ABR1KRI9_9PEZI</name>
<evidence type="ECO:0000313" key="2">
    <source>
        <dbReference type="Proteomes" id="UP001363622"/>
    </source>
</evidence>